<dbReference type="EMBL" id="JAGPXE010000009">
    <property type="protein sequence ID" value="MBQ0926549.1"/>
    <property type="molecule type" value="Genomic_DNA"/>
</dbReference>
<feature type="region of interest" description="Disordered" evidence="1">
    <location>
        <begin position="1"/>
        <end position="34"/>
    </location>
</feature>
<dbReference type="Proteomes" id="UP000674084">
    <property type="component" value="Unassembled WGS sequence"/>
</dbReference>
<evidence type="ECO:0000256" key="1">
    <source>
        <dbReference type="SAM" id="MobiDB-lite"/>
    </source>
</evidence>
<feature type="compositionally biased region" description="Low complexity" evidence="1">
    <location>
        <begin position="9"/>
        <end position="23"/>
    </location>
</feature>
<name>A0ABS5DJU1_9PSEU</name>
<organism evidence="3 4">
    <name type="scientific">Saccharopolyspora endophytica</name>
    <dbReference type="NCBI Taxonomy" id="543886"/>
    <lineage>
        <taxon>Bacteria</taxon>
        <taxon>Bacillati</taxon>
        <taxon>Actinomycetota</taxon>
        <taxon>Actinomycetes</taxon>
        <taxon>Pseudonocardiales</taxon>
        <taxon>Pseudonocardiaceae</taxon>
        <taxon>Saccharopolyspora</taxon>
    </lineage>
</organism>
<dbReference type="RefSeq" id="WP_210971687.1">
    <property type="nucleotide sequence ID" value="NZ_JAGPXE010000009.1"/>
</dbReference>
<keyword evidence="2" id="KW-1133">Transmembrane helix</keyword>
<sequence length="438" mass="47757">MPNPPGWNQHWAQQPQQNWQPQQPWGPSPQPPKRKKRWPRVVFAVFGVLLIAFLTRLGFVIVEMQSKQADDGPTAPAANYRDHMVALAQSPGTGSPNSYGGTAMHDACEFLPMDALDNLGLPPSPEMSVLHNYFDGDVPPHRTVEEDSLAPSVCGYVFPKQAGVTIEVFQPPYTAPDRMRTWQPNPEDGPITQDRGFNVQNYYDQRNHWWDVRLARPDLVVRATVKGPRDSASGRSESGRDGKPIADALVQPMLARALAGPTPHRQYEFTGPYAGQKDACEVFPAQDVEAVLNKPVKPQAWASYLVGDAIMTEFDGSVSYRVENKCTRHTLTEGGRIGEGDGEAKLSLSTWQDSQGATNRQTSLCRDTIGGTVPIPVQARLGDGPVCTLQTGQGATLLTFKAGNTTAELSVSDPLADPAQEAQRLMPLAQQVATNLAG</sequence>
<accession>A0ABS5DJU1</accession>
<protein>
    <submittedName>
        <fullName evidence="3">Uncharacterized protein</fullName>
    </submittedName>
</protein>
<reference evidence="3 4" key="1">
    <citation type="submission" date="2021-04" db="EMBL/GenBank/DDBJ databases">
        <title>Whole-genome sequencing of Saccharopolyspora endophytica KCTC 19397.</title>
        <authorList>
            <person name="Ay H."/>
            <person name="Saygin H."/>
            <person name="Sahin N."/>
        </authorList>
    </citation>
    <scope>NUCLEOTIDE SEQUENCE [LARGE SCALE GENOMIC DNA]</scope>
    <source>
        <strain evidence="3 4">KCTC 19397</strain>
    </source>
</reference>
<feature type="transmembrane region" description="Helical" evidence="2">
    <location>
        <begin position="41"/>
        <end position="62"/>
    </location>
</feature>
<keyword evidence="2" id="KW-0472">Membrane</keyword>
<evidence type="ECO:0000256" key="2">
    <source>
        <dbReference type="SAM" id="Phobius"/>
    </source>
</evidence>
<evidence type="ECO:0000313" key="3">
    <source>
        <dbReference type="EMBL" id="MBQ0926549.1"/>
    </source>
</evidence>
<evidence type="ECO:0000313" key="4">
    <source>
        <dbReference type="Proteomes" id="UP000674084"/>
    </source>
</evidence>
<comment type="caution">
    <text evidence="3">The sequence shown here is derived from an EMBL/GenBank/DDBJ whole genome shotgun (WGS) entry which is preliminary data.</text>
</comment>
<proteinExistence type="predicted"/>
<keyword evidence="2" id="KW-0812">Transmembrane</keyword>
<gene>
    <name evidence="3" type="ORF">KBO27_21590</name>
</gene>
<keyword evidence="4" id="KW-1185">Reference proteome</keyword>